<dbReference type="PROSITE" id="PS50846">
    <property type="entry name" value="HMA_2"/>
    <property type="match status" value="1"/>
</dbReference>
<evidence type="ECO:0000256" key="2">
    <source>
        <dbReference type="ARBA" id="ARBA00022481"/>
    </source>
</evidence>
<dbReference type="CDD" id="cd00371">
    <property type="entry name" value="HMA"/>
    <property type="match status" value="1"/>
</dbReference>
<dbReference type="EMBL" id="KV006883">
    <property type="protein sequence ID" value="KZV32364.1"/>
    <property type="molecule type" value="Genomic_DNA"/>
</dbReference>
<dbReference type="AlphaFoldDB" id="A0A2Z7BCY7"/>
<evidence type="ECO:0000313" key="8">
    <source>
        <dbReference type="EMBL" id="KZV32364.1"/>
    </source>
</evidence>
<keyword evidence="4" id="KW-0449">Lipoprotein</keyword>
<keyword evidence="9" id="KW-1185">Reference proteome</keyword>
<dbReference type="Proteomes" id="UP000250235">
    <property type="component" value="Unassembled WGS sequence"/>
</dbReference>
<proteinExistence type="inferred from homology"/>
<keyword evidence="3" id="KW-0479">Metal-binding</keyword>
<comment type="subcellular location">
    <subcellularLocation>
        <location evidence="1">Membrane</location>
        <topology evidence="1">Peripheral membrane protein</topology>
    </subcellularLocation>
</comment>
<feature type="region of interest" description="Disordered" evidence="6">
    <location>
        <begin position="81"/>
        <end position="145"/>
    </location>
</feature>
<evidence type="ECO:0000256" key="3">
    <source>
        <dbReference type="ARBA" id="ARBA00022723"/>
    </source>
</evidence>
<evidence type="ECO:0000256" key="5">
    <source>
        <dbReference type="ARBA" id="ARBA00024045"/>
    </source>
</evidence>
<evidence type="ECO:0000256" key="1">
    <source>
        <dbReference type="ARBA" id="ARBA00004170"/>
    </source>
</evidence>
<organism evidence="8 9">
    <name type="scientific">Dorcoceras hygrometricum</name>
    <dbReference type="NCBI Taxonomy" id="472368"/>
    <lineage>
        <taxon>Eukaryota</taxon>
        <taxon>Viridiplantae</taxon>
        <taxon>Streptophyta</taxon>
        <taxon>Embryophyta</taxon>
        <taxon>Tracheophyta</taxon>
        <taxon>Spermatophyta</taxon>
        <taxon>Magnoliopsida</taxon>
        <taxon>eudicotyledons</taxon>
        <taxon>Gunneridae</taxon>
        <taxon>Pentapetalae</taxon>
        <taxon>asterids</taxon>
        <taxon>lamiids</taxon>
        <taxon>Lamiales</taxon>
        <taxon>Gesneriaceae</taxon>
        <taxon>Didymocarpoideae</taxon>
        <taxon>Trichosporeae</taxon>
        <taxon>Loxocarpinae</taxon>
        <taxon>Dorcoceras</taxon>
    </lineage>
</organism>
<feature type="region of interest" description="Disordered" evidence="6">
    <location>
        <begin position="158"/>
        <end position="222"/>
    </location>
</feature>
<dbReference type="GO" id="GO:0009626">
    <property type="term" value="P:plant-type hypersensitive response"/>
    <property type="evidence" value="ECO:0007669"/>
    <property type="project" value="UniProtKB-KW"/>
</dbReference>
<dbReference type="Pfam" id="PF00403">
    <property type="entry name" value="HMA"/>
    <property type="match status" value="1"/>
</dbReference>
<keyword evidence="4" id="KW-0636">Prenylation</keyword>
<accession>A0A2Z7BCY7</accession>
<name>A0A2Z7BCY7_9LAMI</name>
<feature type="compositionally biased region" description="Basic and acidic residues" evidence="6">
    <location>
        <begin position="100"/>
        <end position="140"/>
    </location>
</feature>
<feature type="compositionally biased region" description="Low complexity" evidence="6">
    <location>
        <begin position="196"/>
        <end position="209"/>
    </location>
</feature>
<dbReference type="InterPro" id="IPR006121">
    <property type="entry name" value="HMA_dom"/>
</dbReference>
<feature type="domain" description="HMA" evidence="7">
    <location>
        <begin position="18"/>
        <end position="81"/>
    </location>
</feature>
<keyword evidence="2" id="KW-0488">Methylation</keyword>
<protein>
    <submittedName>
        <fullName evidence="8">Brain acid soluble protein 1</fullName>
    </submittedName>
</protein>
<sequence length="308" mass="33177">MATECAGGGETAAENLKYKIWDLRVSIHCEGCKKKVKKVLQNIEGVYKTEIDSKQQRVLVTGIVDSEALIKKLLKSGKHAEIWPGNHNKEGKKLGKSKKSRMEKNSEDCKDGESGKNQKKAALKDDNTNTKDNDHAKEDNGTSADDCAPVAVDEKCCSPPEVAVPTGRGGSKKKKKGKRSNKGSTQGAIDNGGGVAAVPARGGSPPAAGTPEPPIDRMNPSPSCQKVFPLPQYYYAAPEYGMSYSAAPPGVTTCTSYYAVPNFPVHSYLYPNPGYYVSPPPSDPVVDVYDHDDRYNDSGNDEFGCIIM</sequence>
<dbReference type="OrthoDB" id="689350at2759"/>
<feature type="compositionally biased region" description="Basic residues" evidence="6">
    <location>
        <begin position="170"/>
        <end position="181"/>
    </location>
</feature>
<evidence type="ECO:0000256" key="6">
    <source>
        <dbReference type="SAM" id="MobiDB-lite"/>
    </source>
</evidence>
<dbReference type="GO" id="GO:0016020">
    <property type="term" value="C:membrane"/>
    <property type="evidence" value="ECO:0007669"/>
    <property type="project" value="UniProtKB-SubCell"/>
</dbReference>
<dbReference type="GO" id="GO:0046872">
    <property type="term" value="F:metal ion binding"/>
    <property type="evidence" value="ECO:0007669"/>
    <property type="project" value="UniProtKB-KW"/>
</dbReference>
<dbReference type="PANTHER" id="PTHR45868">
    <property type="entry name" value="HEAVY METAL-ASSOCIATED ISOPRENYLATED PLANT PROTEIN 33-RELATED"/>
    <property type="match status" value="1"/>
</dbReference>
<dbReference type="Gene3D" id="3.30.70.100">
    <property type="match status" value="1"/>
</dbReference>
<evidence type="ECO:0000256" key="4">
    <source>
        <dbReference type="ARBA" id="ARBA00023289"/>
    </source>
</evidence>
<dbReference type="PANTHER" id="PTHR45868:SF80">
    <property type="entry name" value="F15K9.8-RELATED"/>
    <property type="match status" value="1"/>
</dbReference>
<dbReference type="InterPro" id="IPR036163">
    <property type="entry name" value="HMA_dom_sf"/>
</dbReference>
<dbReference type="SUPFAM" id="SSF55008">
    <property type="entry name" value="HMA, heavy metal-associated domain"/>
    <property type="match status" value="1"/>
</dbReference>
<gene>
    <name evidence="8" type="ORF">F511_03647</name>
</gene>
<evidence type="ECO:0000313" key="9">
    <source>
        <dbReference type="Proteomes" id="UP000250235"/>
    </source>
</evidence>
<evidence type="ECO:0000259" key="7">
    <source>
        <dbReference type="PROSITE" id="PS50846"/>
    </source>
</evidence>
<reference evidence="8 9" key="1">
    <citation type="journal article" date="2015" name="Proc. Natl. Acad. Sci. U.S.A.">
        <title>The resurrection genome of Boea hygrometrica: A blueprint for survival of dehydration.</title>
        <authorList>
            <person name="Xiao L."/>
            <person name="Yang G."/>
            <person name="Zhang L."/>
            <person name="Yang X."/>
            <person name="Zhao S."/>
            <person name="Ji Z."/>
            <person name="Zhou Q."/>
            <person name="Hu M."/>
            <person name="Wang Y."/>
            <person name="Chen M."/>
            <person name="Xu Y."/>
            <person name="Jin H."/>
            <person name="Xiao X."/>
            <person name="Hu G."/>
            <person name="Bao F."/>
            <person name="Hu Y."/>
            <person name="Wan P."/>
            <person name="Li L."/>
            <person name="Deng X."/>
            <person name="Kuang T."/>
            <person name="Xiang C."/>
            <person name="Zhu J.K."/>
            <person name="Oliver M.J."/>
            <person name="He Y."/>
        </authorList>
    </citation>
    <scope>NUCLEOTIDE SEQUENCE [LARGE SCALE GENOMIC DNA]</scope>
    <source>
        <strain evidence="9">cv. XS01</strain>
    </source>
</reference>
<comment type="similarity">
    <text evidence="5">Belongs to the HIPP family.</text>
</comment>